<dbReference type="Proteomes" id="UP000252519">
    <property type="component" value="Unassembled WGS sequence"/>
</dbReference>
<protein>
    <submittedName>
        <fullName evidence="2">Uncharacterized protein</fullName>
    </submittedName>
</protein>
<evidence type="ECO:0000313" key="3">
    <source>
        <dbReference type="Proteomes" id="UP000252519"/>
    </source>
</evidence>
<evidence type="ECO:0000256" key="1">
    <source>
        <dbReference type="SAM" id="MobiDB-lite"/>
    </source>
</evidence>
<keyword evidence="3" id="KW-1185">Reference proteome</keyword>
<accession>A0A368GDN8</accession>
<proteinExistence type="predicted"/>
<feature type="compositionally biased region" description="Polar residues" evidence="1">
    <location>
        <begin position="39"/>
        <end position="48"/>
    </location>
</feature>
<dbReference type="EMBL" id="JOJR01000190">
    <property type="protein sequence ID" value="RCN42524.1"/>
    <property type="molecule type" value="Genomic_DNA"/>
</dbReference>
<dbReference type="AlphaFoldDB" id="A0A368GDN8"/>
<organism evidence="2 3">
    <name type="scientific">Ancylostoma caninum</name>
    <name type="common">Dog hookworm</name>
    <dbReference type="NCBI Taxonomy" id="29170"/>
    <lineage>
        <taxon>Eukaryota</taxon>
        <taxon>Metazoa</taxon>
        <taxon>Ecdysozoa</taxon>
        <taxon>Nematoda</taxon>
        <taxon>Chromadorea</taxon>
        <taxon>Rhabditida</taxon>
        <taxon>Rhabditina</taxon>
        <taxon>Rhabditomorpha</taxon>
        <taxon>Strongyloidea</taxon>
        <taxon>Ancylostomatidae</taxon>
        <taxon>Ancylostomatinae</taxon>
        <taxon>Ancylostoma</taxon>
    </lineage>
</organism>
<name>A0A368GDN8_ANCCA</name>
<sequence>MADAEVLLNGLNLMAIASSEGRAGRQEKADLYIEQEIFQSGTTQNRPQFPSLPGGRTRPFSRLTMR</sequence>
<gene>
    <name evidence="2" type="ORF">ANCCAN_11496</name>
</gene>
<reference evidence="2 3" key="1">
    <citation type="submission" date="2014-10" db="EMBL/GenBank/DDBJ databases">
        <title>Draft genome of the hookworm Ancylostoma caninum.</title>
        <authorList>
            <person name="Mitreva M."/>
        </authorList>
    </citation>
    <scope>NUCLEOTIDE SEQUENCE [LARGE SCALE GENOMIC DNA]</scope>
    <source>
        <strain evidence="2 3">Baltimore</strain>
    </source>
</reference>
<evidence type="ECO:0000313" key="2">
    <source>
        <dbReference type="EMBL" id="RCN42524.1"/>
    </source>
</evidence>
<feature type="region of interest" description="Disordered" evidence="1">
    <location>
        <begin position="39"/>
        <end position="66"/>
    </location>
</feature>
<comment type="caution">
    <text evidence="2">The sequence shown here is derived from an EMBL/GenBank/DDBJ whole genome shotgun (WGS) entry which is preliminary data.</text>
</comment>